<proteinExistence type="predicted"/>
<sequence>MLPAFVFNSFIDVAKKIAKAKHLLYFTLVNGDFERLTLNWLCNTSIFKNLHDLVLIVSTSKSLCEHVQWNFGDNLTCIFFNFPGYDEHLDWGKQKYIDFLTMRAQLAMTLIRNSIRFVLIEVDSTWFQDPLELFLNTTVFKDVDILVPSNGYIHRKDLLAFSPMLVKPTNTSLVLFNEINRLLRKNDSLYDQDVLNKLCSVQYGGVICRNFEYSDIADGKWFYLKDKEKVNMHPFIVNNNFYVGVRNKETRQAINGLWFLTKTGHCSTAKVEHSLKKAFHMI</sequence>
<dbReference type="EMBL" id="KN716568">
    <property type="protein sequence ID" value="KJH43345.1"/>
    <property type="molecule type" value="Genomic_DNA"/>
</dbReference>
<protein>
    <recommendedName>
        <fullName evidence="1">Nucleotide-diphospho-sugar transferase domain-containing protein</fullName>
    </recommendedName>
</protein>
<dbReference type="Proteomes" id="UP000053766">
    <property type="component" value="Unassembled WGS sequence"/>
</dbReference>
<evidence type="ECO:0000259" key="1">
    <source>
        <dbReference type="Pfam" id="PF03407"/>
    </source>
</evidence>
<accession>A0A0D8XFD9</accession>
<evidence type="ECO:0000313" key="2">
    <source>
        <dbReference type="EMBL" id="KJH43345.1"/>
    </source>
</evidence>
<gene>
    <name evidence="2" type="ORF">DICVIV_10634</name>
</gene>
<dbReference type="PANTHER" id="PTHR31967:SF12">
    <property type="entry name" value="NUCLEOTIDE-DIPHOSPHO-SUGAR TRANSFERASE DOMAIN-CONTAINING PROTEIN"/>
    <property type="match status" value="1"/>
</dbReference>
<name>A0A0D8XFD9_DICVI</name>
<reference evidence="3" key="2">
    <citation type="journal article" date="2016" name="Sci. Rep.">
        <title>Dictyocaulus viviparus genome, variome and transcriptome elucidate lungworm biology and support future intervention.</title>
        <authorList>
            <person name="McNulty S.N."/>
            <person name="Strube C."/>
            <person name="Rosa B.A."/>
            <person name="Martin J.C."/>
            <person name="Tyagi R."/>
            <person name="Choi Y.J."/>
            <person name="Wang Q."/>
            <person name="Hallsworth Pepin K."/>
            <person name="Zhang X."/>
            <person name="Ozersky P."/>
            <person name="Wilson R.K."/>
            <person name="Sternberg P.W."/>
            <person name="Gasser R.B."/>
            <person name="Mitreva M."/>
        </authorList>
    </citation>
    <scope>NUCLEOTIDE SEQUENCE [LARGE SCALE GENOMIC DNA]</scope>
    <source>
        <strain evidence="3">HannoverDv2000</strain>
    </source>
</reference>
<dbReference type="Pfam" id="PF03407">
    <property type="entry name" value="Nucleotid_trans"/>
    <property type="match status" value="1"/>
</dbReference>
<keyword evidence="3" id="KW-1185">Reference proteome</keyword>
<dbReference type="PANTHER" id="PTHR31967">
    <property type="entry name" value="GROUNDHOG (HEDGEHOG-LIKE FAMILY)-RELATED"/>
    <property type="match status" value="1"/>
</dbReference>
<dbReference type="OrthoDB" id="1712432at2759"/>
<feature type="domain" description="Nucleotide-diphospho-sugar transferase" evidence="1">
    <location>
        <begin position="83"/>
        <end position="251"/>
    </location>
</feature>
<dbReference type="AlphaFoldDB" id="A0A0D8XFD9"/>
<dbReference type="InterPro" id="IPR005069">
    <property type="entry name" value="Nucl-diP-sugar_transferase"/>
</dbReference>
<reference evidence="2 3" key="1">
    <citation type="submission" date="2013-11" db="EMBL/GenBank/DDBJ databases">
        <title>Draft genome of the bovine lungworm Dictyocaulus viviparus.</title>
        <authorList>
            <person name="Mitreva M."/>
        </authorList>
    </citation>
    <scope>NUCLEOTIDE SEQUENCE [LARGE SCALE GENOMIC DNA]</scope>
    <source>
        <strain evidence="2 3">HannoverDv2000</strain>
    </source>
</reference>
<organism evidence="2 3">
    <name type="scientific">Dictyocaulus viviparus</name>
    <name type="common">Bovine lungworm</name>
    <dbReference type="NCBI Taxonomy" id="29172"/>
    <lineage>
        <taxon>Eukaryota</taxon>
        <taxon>Metazoa</taxon>
        <taxon>Ecdysozoa</taxon>
        <taxon>Nematoda</taxon>
        <taxon>Chromadorea</taxon>
        <taxon>Rhabditida</taxon>
        <taxon>Rhabditina</taxon>
        <taxon>Rhabditomorpha</taxon>
        <taxon>Strongyloidea</taxon>
        <taxon>Metastrongylidae</taxon>
        <taxon>Dictyocaulus</taxon>
    </lineage>
</organism>
<evidence type="ECO:0000313" key="3">
    <source>
        <dbReference type="Proteomes" id="UP000053766"/>
    </source>
</evidence>